<sequence>MDNDDLRRGKPTNHKVYGEDLAVWRATPSRSPSPSPEHVADATERRLPGQNRPRNRGASESDRHRRVGGGRVVDIRSEGPDAGRRGLSAAFLLFRVVIVVVVAQGGRRANDEVVEVVKNEDRRLFFWF</sequence>
<evidence type="ECO:0000313" key="2">
    <source>
        <dbReference type="EMBL" id="KAK9135271.1"/>
    </source>
</evidence>
<organism evidence="2 3">
    <name type="scientific">Stephania yunnanensis</name>
    <dbReference type="NCBI Taxonomy" id="152371"/>
    <lineage>
        <taxon>Eukaryota</taxon>
        <taxon>Viridiplantae</taxon>
        <taxon>Streptophyta</taxon>
        <taxon>Embryophyta</taxon>
        <taxon>Tracheophyta</taxon>
        <taxon>Spermatophyta</taxon>
        <taxon>Magnoliopsida</taxon>
        <taxon>Ranunculales</taxon>
        <taxon>Menispermaceae</taxon>
        <taxon>Menispermoideae</taxon>
        <taxon>Cissampelideae</taxon>
        <taxon>Stephania</taxon>
    </lineage>
</organism>
<name>A0AAP0JKR0_9MAGN</name>
<feature type="region of interest" description="Disordered" evidence="1">
    <location>
        <begin position="1"/>
        <end position="79"/>
    </location>
</feature>
<dbReference type="InterPro" id="IPR008949">
    <property type="entry name" value="Isoprenoid_synthase_dom_sf"/>
</dbReference>
<keyword evidence="3" id="KW-1185">Reference proteome</keyword>
<dbReference type="EMBL" id="JBBNAF010000006">
    <property type="protein sequence ID" value="KAK9135271.1"/>
    <property type="molecule type" value="Genomic_DNA"/>
</dbReference>
<dbReference type="AlphaFoldDB" id="A0AAP0JKR0"/>
<feature type="compositionally biased region" description="Basic and acidic residues" evidence="1">
    <location>
        <begin position="38"/>
        <end position="47"/>
    </location>
</feature>
<dbReference type="Proteomes" id="UP001420932">
    <property type="component" value="Unassembled WGS sequence"/>
</dbReference>
<comment type="caution">
    <text evidence="2">The sequence shown here is derived from an EMBL/GenBank/DDBJ whole genome shotgun (WGS) entry which is preliminary data.</text>
</comment>
<dbReference type="SUPFAM" id="SSF48576">
    <property type="entry name" value="Terpenoid synthases"/>
    <property type="match status" value="1"/>
</dbReference>
<proteinExistence type="predicted"/>
<protein>
    <submittedName>
        <fullName evidence="2">Uncharacterized protein</fullName>
    </submittedName>
</protein>
<accession>A0AAP0JKR0</accession>
<dbReference type="Gene3D" id="1.10.600.10">
    <property type="entry name" value="Farnesyl Diphosphate Synthase"/>
    <property type="match status" value="1"/>
</dbReference>
<gene>
    <name evidence="2" type="ORF">Syun_014601</name>
</gene>
<evidence type="ECO:0000256" key="1">
    <source>
        <dbReference type="SAM" id="MobiDB-lite"/>
    </source>
</evidence>
<reference evidence="2 3" key="1">
    <citation type="submission" date="2024-01" db="EMBL/GenBank/DDBJ databases">
        <title>Genome assemblies of Stephania.</title>
        <authorList>
            <person name="Yang L."/>
        </authorList>
    </citation>
    <scope>NUCLEOTIDE SEQUENCE [LARGE SCALE GENOMIC DNA]</scope>
    <source>
        <strain evidence="2">YNDBR</strain>
        <tissue evidence="2">Leaf</tissue>
    </source>
</reference>
<evidence type="ECO:0000313" key="3">
    <source>
        <dbReference type="Proteomes" id="UP001420932"/>
    </source>
</evidence>